<dbReference type="InterPro" id="IPR007391">
    <property type="entry name" value="Vancomycin_resist_VanW"/>
</dbReference>
<reference evidence="4" key="1">
    <citation type="submission" date="2020-10" db="EMBL/GenBank/DDBJ databases">
        <authorList>
            <person name="Gilroy R."/>
        </authorList>
    </citation>
    <scope>NUCLEOTIDE SEQUENCE</scope>
    <source>
        <strain evidence="4">CHK123-3438</strain>
    </source>
</reference>
<evidence type="ECO:0000313" key="4">
    <source>
        <dbReference type="EMBL" id="HIT41880.1"/>
    </source>
</evidence>
<comment type="caution">
    <text evidence="4">The sequence shown here is derived from an EMBL/GenBank/DDBJ whole genome shotgun (WGS) entry which is preliminary data.</text>
</comment>
<dbReference type="PANTHER" id="PTHR35788:SF1">
    <property type="entry name" value="EXPORTED PROTEIN"/>
    <property type="match status" value="1"/>
</dbReference>
<dbReference type="SMART" id="SM01208">
    <property type="entry name" value="G5"/>
    <property type="match status" value="1"/>
</dbReference>
<dbReference type="InterPro" id="IPR052913">
    <property type="entry name" value="Glycopeptide_resist_protein"/>
</dbReference>
<feature type="region of interest" description="Disordered" evidence="2">
    <location>
        <begin position="328"/>
        <end position="351"/>
    </location>
</feature>
<feature type="compositionally biased region" description="Basic and acidic residues" evidence="2">
    <location>
        <begin position="462"/>
        <end position="473"/>
    </location>
</feature>
<feature type="compositionally biased region" description="Low complexity" evidence="2">
    <location>
        <begin position="430"/>
        <end position="456"/>
    </location>
</feature>
<sequence>MPDAHITVNDISLDGLSFEESVNAITAPYSWSMTAVLEGTSVPVSNLIEIRTRRLLEEICQTGDGGSYTFDFTRDMEEVISEEVQALAQRLGTAPQNSTLDHFDIQTGKFIFTEGINGLSVDQEALAADLTAALSESRYDAVIQVQASPAPAESDADVQARYKTLASFTTTTTNNSKRNNNVKLAADAINGTIIQPGEEFSFNEVVGERTAEKGYEAAAAYNSGEVVQELGGGVCQISSTLYRVAFQSGMEITYRRSHTFEPNYVTPGQDATISWDLPDFRFVNTSESAIGIRASYSNQKASVSIYGIPVLEEGVTWDLYSEKVEDLDPPEPTYIEDPTLDPGTEKLEKAGSQGSTWVTYKVVLKDGVEVERIKDHEKTYKGHAPVIRRNTGTVKLDPAETESPAETPAPTVDGMPEDYVPGQEEDTGETRSSAAGTSGSSTSGESSGSAEQETAANQGTDASRETTAARETAETAAAANDRETAADTPEAAGSGQNTQTEETVSQTVPVPKSPISENAQPAGSTDTAPTIEPFQ</sequence>
<evidence type="ECO:0000313" key="5">
    <source>
        <dbReference type="Proteomes" id="UP000886860"/>
    </source>
</evidence>
<dbReference type="Pfam" id="PF07501">
    <property type="entry name" value="G5"/>
    <property type="match status" value="1"/>
</dbReference>
<evidence type="ECO:0000256" key="2">
    <source>
        <dbReference type="SAM" id="MobiDB-lite"/>
    </source>
</evidence>
<dbReference type="AlphaFoldDB" id="A0A9D1GJ11"/>
<proteinExistence type="predicted"/>
<dbReference type="PROSITE" id="PS51109">
    <property type="entry name" value="G5"/>
    <property type="match status" value="1"/>
</dbReference>
<dbReference type="Proteomes" id="UP000886860">
    <property type="component" value="Unassembled WGS sequence"/>
</dbReference>
<protein>
    <submittedName>
        <fullName evidence="4">VanW family protein</fullName>
    </submittedName>
</protein>
<accession>A0A9D1GJ11</accession>
<feature type="compositionally biased region" description="Polar residues" evidence="2">
    <location>
        <begin position="494"/>
        <end position="508"/>
    </location>
</feature>
<gene>
    <name evidence="4" type="ORF">IAB60_07285</name>
</gene>
<dbReference type="Gene3D" id="2.20.230.10">
    <property type="entry name" value="Resuscitation-promoting factor rpfb"/>
    <property type="match status" value="1"/>
</dbReference>
<feature type="compositionally biased region" description="Polar residues" evidence="2">
    <location>
        <begin position="515"/>
        <end position="528"/>
    </location>
</feature>
<dbReference type="EMBL" id="DVKS01000123">
    <property type="protein sequence ID" value="HIT41880.1"/>
    <property type="molecule type" value="Genomic_DNA"/>
</dbReference>
<name>A0A9D1GJ11_9FIRM</name>
<feature type="region of interest" description="Disordered" evidence="2">
    <location>
        <begin position="381"/>
        <end position="535"/>
    </location>
</feature>
<organism evidence="4 5">
    <name type="scientific">Candidatus Caccovicinus merdipullorum</name>
    <dbReference type="NCBI Taxonomy" id="2840724"/>
    <lineage>
        <taxon>Bacteria</taxon>
        <taxon>Bacillati</taxon>
        <taxon>Bacillota</taxon>
        <taxon>Clostridia</taxon>
        <taxon>Eubacteriales</taxon>
        <taxon>Candidatus Caccovicinus</taxon>
    </lineage>
</organism>
<dbReference type="InterPro" id="IPR011098">
    <property type="entry name" value="G5_dom"/>
</dbReference>
<dbReference type="PANTHER" id="PTHR35788">
    <property type="entry name" value="EXPORTED PROTEIN-RELATED"/>
    <property type="match status" value="1"/>
</dbReference>
<evidence type="ECO:0000259" key="3">
    <source>
        <dbReference type="PROSITE" id="PS51109"/>
    </source>
</evidence>
<reference evidence="4" key="2">
    <citation type="journal article" date="2021" name="PeerJ">
        <title>Extensive microbial diversity within the chicken gut microbiome revealed by metagenomics and culture.</title>
        <authorList>
            <person name="Gilroy R."/>
            <person name="Ravi A."/>
            <person name="Getino M."/>
            <person name="Pursley I."/>
            <person name="Horton D.L."/>
            <person name="Alikhan N.F."/>
            <person name="Baker D."/>
            <person name="Gharbi K."/>
            <person name="Hall N."/>
            <person name="Watson M."/>
            <person name="Adriaenssens E.M."/>
            <person name="Foster-Nyarko E."/>
            <person name="Jarju S."/>
            <person name="Secka A."/>
            <person name="Antonio M."/>
            <person name="Oren A."/>
            <person name="Chaudhuri R.R."/>
            <person name="La Ragione R."/>
            <person name="Hildebrand F."/>
            <person name="Pallen M.J."/>
        </authorList>
    </citation>
    <scope>NUCLEOTIDE SEQUENCE</scope>
    <source>
        <strain evidence="4">CHK123-3438</strain>
    </source>
</reference>
<feature type="domain" description="G5" evidence="3">
    <location>
        <begin position="312"/>
        <end position="393"/>
    </location>
</feature>
<evidence type="ECO:0000256" key="1">
    <source>
        <dbReference type="ARBA" id="ARBA00022729"/>
    </source>
</evidence>
<keyword evidence="1" id="KW-0732">Signal</keyword>
<dbReference type="Pfam" id="PF04294">
    <property type="entry name" value="VanW"/>
    <property type="match status" value="1"/>
</dbReference>